<reference evidence="2 3" key="1">
    <citation type="journal article" date="2015" name="Genome Biol.">
        <title>Comparative genomics of Steinernema reveals deeply conserved gene regulatory networks.</title>
        <authorList>
            <person name="Dillman A.R."/>
            <person name="Macchietto M."/>
            <person name="Porter C.F."/>
            <person name="Rogers A."/>
            <person name="Williams B."/>
            <person name="Antoshechkin I."/>
            <person name="Lee M.M."/>
            <person name="Goodwin Z."/>
            <person name="Lu X."/>
            <person name="Lewis E.E."/>
            <person name="Goodrich-Blair H."/>
            <person name="Stock S.P."/>
            <person name="Adams B.J."/>
            <person name="Sternberg P.W."/>
            <person name="Mortazavi A."/>
        </authorList>
    </citation>
    <scope>NUCLEOTIDE SEQUENCE [LARGE SCALE GENOMIC DNA]</scope>
    <source>
        <strain evidence="2 3">ALL</strain>
    </source>
</reference>
<organism evidence="2 3">
    <name type="scientific">Steinernema carpocapsae</name>
    <name type="common">Entomopathogenic nematode</name>
    <dbReference type="NCBI Taxonomy" id="34508"/>
    <lineage>
        <taxon>Eukaryota</taxon>
        <taxon>Metazoa</taxon>
        <taxon>Ecdysozoa</taxon>
        <taxon>Nematoda</taxon>
        <taxon>Chromadorea</taxon>
        <taxon>Rhabditida</taxon>
        <taxon>Tylenchina</taxon>
        <taxon>Panagrolaimomorpha</taxon>
        <taxon>Strongyloidoidea</taxon>
        <taxon>Steinernematidae</taxon>
        <taxon>Steinernema</taxon>
    </lineage>
</organism>
<proteinExistence type="predicted"/>
<reference evidence="2 3" key="2">
    <citation type="journal article" date="2019" name="G3 (Bethesda)">
        <title>Hybrid Assembly of the Genome of the Entomopathogenic Nematode Steinernema carpocapsae Identifies the X-Chromosome.</title>
        <authorList>
            <person name="Serra L."/>
            <person name="Macchietto M."/>
            <person name="Macias-Munoz A."/>
            <person name="McGill C.J."/>
            <person name="Rodriguez I.M."/>
            <person name="Rodriguez B."/>
            <person name="Murad R."/>
            <person name="Mortazavi A."/>
        </authorList>
    </citation>
    <scope>NUCLEOTIDE SEQUENCE [LARGE SCALE GENOMIC DNA]</scope>
    <source>
        <strain evidence="2 3">ALL</strain>
    </source>
</reference>
<feature type="region of interest" description="Disordered" evidence="1">
    <location>
        <begin position="115"/>
        <end position="141"/>
    </location>
</feature>
<gene>
    <name evidence="2" type="ORF">L596_008345</name>
</gene>
<dbReference type="AlphaFoldDB" id="A0A4U5PCB1"/>
<evidence type="ECO:0000256" key="1">
    <source>
        <dbReference type="SAM" id="MobiDB-lite"/>
    </source>
</evidence>
<feature type="compositionally biased region" description="Basic and acidic residues" evidence="1">
    <location>
        <begin position="119"/>
        <end position="130"/>
    </location>
</feature>
<comment type="caution">
    <text evidence="2">The sequence shown here is derived from an EMBL/GenBank/DDBJ whole genome shotgun (WGS) entry which is preliminary data.</text>
</comment>
<dbReference type="EMBL" id="AZBU02000002">
    <property type="protein sequence ID" value="TKR93988.1"/>
    <property type="molecule type" value="Genomic_DNA"/>
</dbReference>
<sequence>MVFSLFKAFFWRSILDYVIKIALKILLQDSKQNFSLEVTRTFPSFQKNLLRRPKELLYRPVSTHGSIISIRQIKFCDRSEQINDYLFTSGQFYNPEIYFGSWGHSPRLEHFTATFGNKENGERRGERNQEDGGAEEDPVERELVGEMHPWNLGEERKRRADPGEKRYLGQIMQMRRLNRRRRKAEASERNADSEISRFLPCEDDLKGVRGNFDFLI</sequence>
<name>A0A4U5PCB1_STECR</name>
<dbReference type="Proteomes" id="UP000298663">
    <property type="component" value="Unassembled WGS sequence"/>
</dbReference>
<protein>
    <submittedName>
        <fullName evidence="2">Uncharacterized protein</fullName>
    </submittedName>
</protein>
<evidence type="ECO:0000313" key="3">
    <source>
        <dbReference type="Proteomes" id="UP000298663"/>
    </source>
</evidence>
<evidence type="ECO:0000313" key="2">
    <source>
        <dbReference type="EMBL" id="TKR93988.1"/>
    </source>
</evidence>
<keyword evidence="3" id="KW-1185">Reference proteome</keyword>
<accession>A0A4U5PCB1</accession>